<evidence type="ECO:0000313" key="1">
    <source>
        <dbReference type="EMBL" id="KRL88613.1"/>
    </source>
</evidence>
<keyword evidence="2" id="KW-1185">Reference proteome</keyword>
<sequence>MWMVQNDDGRYLGWSEEFDTFEFMDNNAGYAFNHDNAVHYIRACGGHLVEMVPAKAKVPVNQEEADVLEKAKNPRYRPSVAITSYSNGHGGALQGNDLEDRLIRAYVNGYTVVEPTKYNVKVPHTTDGTYYTKTSAGIGTAYRAANHQETQQFTMAEIKHYGLEDCEREEINTEDSDGVD</sequence>
<dbReference type="STRING" id="1423783.FC50_GL002373"/>
<dbReference type="AlphaFoldDB" id="A0A0R1UCZ6"/>
<organism evidence="1 2">
    <name type="scientific">Lacticaseibacillus pantheris DSM 15945 = JCM 12539 = NBRC 106106</name>
    <dbReference type="NCBI Taxonomy" id="1423783"/>
    <lineage>
        <taxon>Bacteria</taxon>
        <taxon>Bacillati</taxon>
        <taxon>Bacillota</taxon>
        <taxon>Bacilli</taxon>
        <taxon>Lactobacillales</taxon>
        <taxon>Lactobacillaceae</taxon>
        <taxon>Lacticaseibacillus</taxon>
    </lineage>
</organism>
<name>A0A0R1UCZ6_9LACO</name>
<accession>A0A0R1UCZ6</accession>
<protein>
    <submittedName>
        <fullName evidence="1">Uncharacterized protein</fullName>
    </submittedName>
</protein>
<evidence type="ECO:0000313" key="2">
    <source>
        <dbReference type="Proteomes" id="UP000051922"/>
    </source>
</evidence>
<dbReference type="PATRIC" id="fig|1423783.4.peg.2439"/>
<comment type="caution">
    <text evidence="1">The sequence shown here is derived from an EMBL/GenBank/DDBJ whole genome shotgun (WGS) entry which is preliminary data.</text>
</comment>
<gene>
    <name evidence="1" type="ORF">FC50_GL002373</name>
</gene>
<dbReference type="InterPro" id="IPR012865">
    <property type="entry name" value="DUF1642"/>
</dbReference>
<reference evidence="1 2" key="1">
    <citation type="journal article" date="2015" name="Genome Announc.">
        <title>Expanding the biotechnology potential of lactobacilli through comparative genomics of 213 strains and associated genera.</title>
        <authorList>
            <person name="Sun Z."/>
            <person name="Harris H.M."/>
            <person name="McCann A."/>
            <person name="Guo C."/>
            <person name="Argimon S."/>
            <person name="Zhang W."/>
            <person name="Yang X."/>
            <person name="Jeffery I.B."/>
            <person name="Cooney J.C."/>
            <person name="Kagawa T.F."/>
            <person name="Liu W."/>
            <person name="Song Y."/>
            <person name="Salvetti E."/>
            <person name="Wrobel A."/>
            <person name="Rasinkangas P."/>
            <person name="Parkhill J."/>
            <person name="Rea M.C."/>
            <person name="O'Sullivan O."/>
            <person name="Ritari J."/>
            <person name="Douillard F.P."/>
            <person name="Paul Ross R."/>
            <person name="Yang R."/>
            <person name="Briner A.E."/>
            <person name="Felis G.E."/>
            <person name="de Vos W.M."/>
            <person name="Barrangou R."/>
            <person name="Klaenhammer T.R."/>
            <person name="Caufield P.W."/>
            <person name="Cui Y."/>
            <person name="Zhang H."/>
            <person name="O'Toole P.W."/>
        </authorList>
    </citation>
    <scope>NUCLEOTIDE SEQUENCE [LARGE SCALE GENOMIC DNA]</scope>
    <source>
        <strain evidence="1 2">DSM 15945</strain>
    </source>
</reference>
<dbReference type="Proteomes" id="UP000051922">
    <property type="component" value="Unassembled WGS sequence"/>
</dbReference>
<dbReference type="EMBL" id="AZFJ01000003">
    <property type="protein sequence ID" value="KRL88613.1"/>
    <property type="molecule type" value="Genomic_DNA"/>
</dbReference>
<proteinExistence type="predicted"/>
<dbReference type="Pfam" id="PF07852">
    <property type="entry name" value="DUF1642"/>
    <property type="match status" value="1"/>
</dbReference>